<evidence type="ECO:0000256" key="1">
    <source>
        <dbReference type="SAM" id="Phobius"/>
    </source>
</evidence>
<dbReference type="Proteomes" id="UP000193719">
    <property type="component" value="Unassembled WGS sequence"/>
</dbReference>
<feature type="signal peptide" evidence="2">
    <location>
        <begin position="1"/>
        <end position="20"/>
    </location>
</feature>
<evidence type="ECO:0000313" key="3">
    <source>
        <dbReference type="EMBL" id="ORX42744.1"/>
    </source>
</evidence>
<keyword evidence="4" id="KW-1185">Reference proteome</keyword>
<feature type="chain" id="PRO_5013276877" description="Coth-domain-containing protein" evidence="2">
    <location>
        <begin position="21"/>
        <end position="590"/>
    </location>
</feature>
<gene>
    <name evidence="3" type="ORF">BCR36DRAFT_361981</name>
</gene>
<reference evidence="3 4" key="2">
    <citation type="submission" date="2016-08" db="EMBL/GenBank/DDBJ databases">
        <title>Pervasive Adenine N6-methylation of Active Genes in Fungi.</title>
        <authorList>
            <consortium name="DOE Joint Genome Institute"/>
            <person name="Mondo S.J."/>
            <person name="Dannebaum R.O."/>
            <person name="Kuo R.C."/>
            <person name="Labutti K."/>
            <person name="Haridas S."/>
            <person name="Kuo A."/>
            <person name="Salamov A."/>
            <person name="Ahrendt S.R."/>
            <person name="Lipzen A."/>
            <person name="Sullivan W."/>
            <person name="Andreopoulos W.B."/>
            <person name="Clum A."/>
            <person name="Lindquist E."/>
            <person name="Daum C."/>
            <person name="Ramamoorthy G.K."/>
            <person name="Gryganskyi A."/>
            <person name="Culley D."/>
            <person name="Magnuson J.K."/>
            <person name="James T.Y."/>
            <person name="O'Malley M.A."/>
            <person name="Stajich J.E."/>
            <person name="Spatafora J.W."/>
            <person name="Visel A."/>
            <person name="Grigoriev I.V."/>
        </authorList>
    </citation>
    <scope>NUCLEOTIDE SEQUENCE [LARGE SCALE GENOMIC DNA]</scope>
    <source>
        <strain evidence="4">finn</strain>
    </source>
</reference>
<keyword evidence="1" id="KW-0472">Membrane</keyword>
<dbReference type="InterPro" id="IPR014867">
    <property type="entry name" value="Spore_coat_CotH_CotH2/3/7"/>
</dbReference>
<reference evidence="3 4" key="1">
    <citation type="submission" date="2016-08" db="EMBL/GenBank/DDBJ databases">
        <title>Genomes of anaerobic fungi encode conserved fungal cellulosomes for biomass hydrolysis.</title>
        <authorList>
            <consortium name="DOE Joint Genome Institute"/>
            <person name="Haitjema C.H."/>
            <person name="Gilmore S.P."/>
            <person name="Henske J.K."/>
            <person name="Solomon K.V."/>
            <person name="De Groot R."/>
            <person name="Kuo A."/>
            <person name="Mondo S.J."/>
            <person name="Salamov A.A."/>
            <person name="Labutti K."/>
            <person name="Zhao Z."/>
            <person name="Chiniquy J."/>
            <person name="Barry K."/>
            <person name="Brewer H.M."/>
            <person name="Purvine S.O."/>
            <person name="Wright A.T."/>
            <person name="Boxma B."/>
            <person name="Van Alen T."/>
            <person name="Hackstein J.H."/>
            <person name="Baker S.E."/>
            <person name="Grigoriev I.V."/>
            <person name="O'Malley M.A."/>
        </authorList>
    </citation>
    <scope>NUCLEOTIDE SEQUENCE [LARGE SCALE GENOMIC DNA]</scope>
    <source>
        <strain evidence="4">finn</strain>
    </source>
</reference>
<organism evidence="3 4">
    <name type="scientific">Piromyces finnis</name>
    <dbReference type="NCBI Taxonomy" id="1754191"/>
    <lineage>
        <taxon>Eukaryota</taxon>
        <taxon>Fungi</taxon>
        <taxon>Fungi incertae sedis</taxon>
        <taxon>Chytridiomycota</taxon>
        <taxon>Chytridiomycota incertae sedis</taxon>
        <taxon>Neocallimastigomycetes</taxon>
        <taxon>Neocallimastigales</taxon>
        <taxon>Neocallimastigaceae</taxon>
        <taxon>Piromyces</taxon>
    </lineage>
</organism>
<evidence type="ECO:0000313" key="4">
    <source>
        <dbReference type="Proteomes" id="UP000193719"/>
    </source>
</evidence>
<evidence type="ECO:0000256" key="2">
    <source>
        <dbReference type="SAM" id="SignalP"/>
    </source>
</evidence>
<dbReference type="EMBL" id="MCFH01000060">
    <property type="protein sequence ID" value="ORX42744.1"/>
    <property type="molecule type" value="Genomic_DNA"/>
</dbReference>
<keyword evidence="1" id="KW-0812">Transmembrane</keyword>
<proteinExistence type="predicted"/>
<dbReference type="AlphaFoldDB" id="A0A1Y1UY91"/>
<dbReference type="OrthoDB" id="2387105at2759"/>
<comment type="caution">
    <text evidence="3">The sequence shown here is derived from an EMBL/GenBank/DDBJ whole genome shotgun (WGS) entry which is preliminary data.</text>
</comment>
<name>A0A1Y1UY91_9FUNG</name>
<evidence type="ECO:0008006" key="5">
    <source>
        <dbReference type="Google" id="ProtNLM"/>
    </source>
</evidence>
<keyword evidence="1" id="KW-1133">Transmembrane helix</keyword>
<dbReference type="STRING" id="1754191.A0A1Y1UY91"/>
<feature type="transmembrane region" description="Helical" evidence="1">
    <location>
        <begin position="568"/>
        <end position="589"/>
    </location>
</feature>
<sequence length="590" mass="68021">MKLLTKVFFLVGGIINNTLARNVQFSVISWGIDVKLKVGDSIVQMTKPDPTIPLWNIIAEVPDNELRYNYVQDNVNDVERILKEGVNYTYNELIGRAVTLYDMVEFKYPDEPKWNRSIGKTKLFDDTYIPTFIFSGYGNFFIAGDGTVNFSRVTVILKDEVLTFDNIPSSGKNGDEDKFQFKITLPGDGIYNRNVLKFRPSSYDPVFFRQILYGDILHAIENPAHESVAARVYQDNGVGIGLYVLQEDCTTESFIRTAFYGDPSSGTIKPYDQSVIYDCSTGADFNYNDPNWLGAFQNNTFDLKEELLEMTRQLNILDVNNEEDVKKFDKNWLDLDTLFKALALEYLAGHWDSYWFLTTNFVTYHPAEEYEGSKGWYSKYNYYFVDQDFDQTWGVGMSEHLDPTTFPQRSYKDFVNINWEALNPDDPFDANTRVIIDKLIGCNTSDKQATCYSKTLFENHLKKIVKYIFNPDALGRKIDAYKERLRPEIIWDTQEVKRQHTGEIQQFHFTINDFDNNIDSGNYQGSVNPWGLKDWVAERANTVCKEFNINYREATLIDSYGNNIENSGITLVPSILISLTFIIMTILSLL</sequence>
<keyword evidence="2" id="KW-0732">Signal</keyword>
<dbReference type="Pfam" id="PF08757">
    <property type="entry name" value="CotH"/>
    <property type="match status" value="1"/>
</dbReference>
<protein>
    <recommendedName>
        <fullName evidence="5">Coth-domain-containing protein</fullName>
    </recommendedName>
</protein>
<accession>A0A1Y1UY91</accession>